<dbReference type="AlphaFoldDB" id="A0A5J4U9L1"/>
<evidence type="ECO:0000313" key="2">
    <source>
        <dbReference type="EMBL" id="KAA6366571.1"/>
    </source>
</evidence>
<proteinExistence type="predicted"/>
<dbReference type="EMBL" id="SNRW01019241">
    <property type="protein sequence ID" value="KAA6366571.1"/>
    <property type="molecule type" value="Genomic_DNA"/>
</dbReference>
<reference evidence="2 3" key="1">
    <citation type="submission" date="2019-03" db="EMBL/GenBank/DDBJ databases">
        <title>Single cell metagenomics reveals metabolic interactions within the superorganism composed of flagellate Streblomastix strix and complex community of Bacteroidetes bacteria on its surface.</title>
        <authorList>
            <person name="Treitli S.C."/>
            <person name="Kolisko M."/>
            <person name="Husnik F."/>
            <person name="Keeling P."/>
            <person name="Hampl V."/>
        </authorList>
    </citation>
    <scope>NUCLEOTIDE SEQUENCE [LARGE SCALE GENOMIC DNA]</scope>
    <source>
        <strain evidence="2">ST1C</strain>
    </source>
</reference>
<dbReference type="Proteomes" id="UP000324800">
    <property type="component" value="Unassembled WGS sequence"/>
</dbReference>
<sequence length="76" mass="9125">MQGVRRTTNTIYGDKEQIEEEMQKYDGEADVIEESSPFIEQKQKRKLDELKDIDQNDQVDDSETEEKENRLFQQRK</sequence>
<comment type="caution">
    <text evidence="2">The sequence shown here is derived from an EMBL/GenBank/DDBJ whole genome shotgun (WGS) entry which is preliminary data.</text>
</comment>
<accession>A0A5J4U9L1</accession>
<feature type="region of interest" description="Disordered" evidence="1">
    <location>
        <begin position="28"/>
        <end position="76"/>
    </location>
</feature>
<evidence type="ECO:0000256" key="1">
    <source>
        <dbReference type="SAM" id="MobiDB-lite"/>
    </source>
</evidence>
<evidence type="ECO:0000313" key="3">
    <source>
        <dbReference type="Proteomes" id="UP000324800"/>
    </source>
</evidence>
<gene>
    <name evidence="2" type="ORF">EZS28_037901</name>
</gene>
<feature type="compositionally biased region" description="Acidic residues" evidence="1">
    <location>
        <begin position="55"/>
        <end position="66"/>
    </location>
</feature>
<protein>
    <submittedName>
        <fullName evidence="2">Uncharacterized protein</fullName>
    </submittedName>
</protein>
<organism evidence="2 3">
    <name type="scientific">Streblomastix strix</name>
    <dbReference type="NCBI Taxonomy" id="222440"/>
    <lineage>
        <taxon>Eukaryota</taxon>
        <taxon>Metamonada</taxon>
        <taxon>Preaxostyla</taxon>
        <taxon>Oxymonadida</taxon>
        <taxon>Streblomastigidae</taxon>
        <taxon>Streblomastix</taxon>
    </lineage>
</organism>
<name>A0A5J4U9L1_9EUKA</name>